<reference evidence="3 4" key="1">
    <citation type="submission" date="2015-12" db="EMBL/GenBank/DDBJ databases">
        <title>Draft Genome Sequence of Olsenella scatoligenes SK9K4T; a Producer of 3-Methylindole- (skatole) and 4-Methylphenol- (p-cresol) Isolated from Pig Feces.</title>
        <authorList>
            <person name="Li X."/>
            <person name="Borg B."/>
            <person name="Canibe N."/>
        </authorList>
    </citation>
    <scope>NUCLEOTIDE SEQUENCE [LARGE SCALE GENOMIC DNA]</scope>
    <source>
        <strain evidence="3 4">SK9K4</strain>
    </source>
</reference>
<feature type="compositionally biased region" description="Basic and acidic residues" evidence="1">
    <location>
        <begin position="1"/>
        <end position="15"/>
    </location>
</feature>
<dbReference type="InterPro" id="IPR036514">
    <property type="entry name" value="SGNH_hydro_sf"/>
</dbReference>
<keyword evidence="4" id="KW-1185">Reference proteome</keyword>
<keyword evidence="2" id="KW-0812">Transmembrane</keyword>
<evidence type="ECO:0000313" key="4">
    <source>
        <dbReference type="Proteomes" id="UP000054078"/>
    </source>
</evidence>
<evidence type="ECO:0000256" key="2">
    <source>
        <dbReference type="SAM" id="Phobius"/>
    </source>
</evidence>
<name>A0A100YUS9_TRASO</name>
<feature type="region of interest" description="Disordered" evidence="1">
    <location>
        <begin position="1"/>
        <end position="41"/>
    </location>
</feature>
<dbReference type="Proteomes" id="UP000054078">
    <property type="component" value="Unassembled WGS sequence"/>
</dbReference>
<evidence type="ECO:0000313" key="3">
    <source>
        <dbReference type="EMBL" id="KUH58085.1"/>
    </source>
</evidence>
<dbReference type="RefSeq" id="WP_059055016.1">
    <property type="nucleotide sequence ID" value="NZ_LOJF01000010.1"/>
</dbReference>
<proteinExistence type="predicted"/>
<comment type="caution">
    <text evidence="3">The sequence shown here is derived from an EMBL/GenBank/DDBJ whole genome shotgun (WGS) entry which is preliminary data.</text>
</comment>
<dbReference type="AlphaFoldDB" id="A0A100YUS9"/>
<dbReference type="Gene3D" id="3.40.50.1110">
    <property type="entry name" value="SGNH hydrolase"/>
    <property type="match status" value="1"/>
</dbReference>
<dbReference type="STRING" id="1299998.AUL39_07655"/>
<protein>
    <submittedName>
        <fullName evidence="3">Uncharacterized protein</fullName>
    </submittedName>
</protein>
<feature type="transmembrane region" description="Helical" evidence="2">
    <location>
        <begin position="47"/>
        <end position="68"/>
    </location>
</feature>
<dbReference type="SUPFAM" id="SSF52266">
    <property type="entry name" value="SGNH hydrolase"/>
    <property type="match status" value="1"/>
</dbReference>
<dbReference type="EMBL" id="LOJF01000010">
    <property type="protein sequence ID" value="KUH58085.1"/>
    <property type="molecule type" value="Genomic_DNA"/>
</dbReference>
<accession>A0A100YUS9</accession>
<organism evidence="3 4">
    <name type="scientific">Tractidigestivibacter scatoligenes</name>
    <name type="common">Olsenella scatoligenes</name>
    <dbReference type="NCBI Taxonomy" id="1299998"/>
    <lineage>
        <taxon>Bacteria</taxon>
        <taxon>Bacillati</taxon>
        <taxon>Actinomycetota</taxon>
        <taxon>Coriobacteriia</taxon>
        <taxon>Coriobacteriales</taxon>
        <taxon>Atopobiaceae</taxon>
        <taxon>Tractidigestivibacter</taxon>
    </lineage>
</organism>
<dbReference type="OrthoDB" id="3193047at2"/>
<keyword evidence="2" id="KW-0472">Membrane</keyword>
<sequence length="493" mass="53842">MPTSSEKVEKAEVPEKAMATVPAGTPATNGTPAPRKPRAPRHGWHRALEVIVIVALIIGANVLITLGFELYSSLANVMWDEYRAAANENIDTVIVGSSTGQRSFDPSVLDATLGTTTFNMATPAQELDDSYTAAKQAIEDHHVKRVILALDYESVSTVKWPGSHVAFARAKMAGESFPQAVADYWKLLTSSSFFDGADSICALFPWGYNHVELDAEHIATNFNDRVSDTTPVEAAERVMDGWTYYGNGYGNYDGVLDYSTARDHLSVSVDGPADFDQQGLDWIQNICDLCRENGVQLVVVVTPRPAYNVLAYGEKYPEQMSRLQQVVEQAGGTFLDANLARGGWYEPRDTDFYDGEHLNHDGAARFSQAFVGALQVLDAGGSTSDLTYSYDQWDNYLASIDEISAVISTSYLEDNNTVVSAMAYTGSNVQVEYRFSLVAEDGSTTVIQDWSASDTCAIPEDEIPEGSSQVEVCVRQVGSTVGYDRYCMQDISG</sequence>
<gene>
    <name evidence="3" type="ORF">AUL39_07655</name>
</gene>
<keyword evidence="2" id="KW-1133">Transmembrane helix</keyword>
<evidence type="ECO:0000256" key="1">
    <source>
        <dbReference type="SAM" id="MobiDB-lite"/>
    </source>
</evidence>